<name>A0A7S4W3C7_9STRA</name>
<sequence length="366" mass="40190">MANSTRMKSVLRKSKFPRTDSKGSDELENGLIIGDDSHDIGMDSVLSSMKDMQSANLDAISTLNSSIRQLSSRMDSVDGRDSASSRTISFGEAAPISFNEGPLQGPIVRKSKPLYDRRSQMELLKGKSSNVSTSGGANDSDESGEESDEDEGLNVERVAIRLDGVEVYAVVSAITLATAVTGFEMITDVHSKDDWQQYVDNRDVYNIFIIAGNILCGSVGIVAGLHACIIFSLILMYGRTAIGLSHDESYDTFFQNTAMQRLRGFQKFLLSMYAFMVQVIILIESRCPTIFKPFAVGFVIWLLQTAYEDSQSIIRAAECIFQPRKGGKKRRRRTAGGVALHASSRAALALSTRQILSRSKPPQDKL</sequence>
<dbReference type="EMBL" id="HBNS01061582">
    <property type="protein sequence ID" value="CAE4669591.1"/>
    <property type="molecule type" value="Transcribed_RNA"/>
</dbReference>
<keyword evidence="2" id="KW-0472">Membrane</keyword>
<protein>
    <submittedName>
        <fullName evidence="3">Uncharacterized protein</fullName>
    </submittedName>
</protein>
<feature type="compositionally biased region" description="Acidic residues" evidence="1">
    <location>
        <begin position="139"/>
        <end position="152"/>
    </location>
</feature>
<evidence type="ECO:0000256" key="1">
    <source>
        <dbReference type="SAM" id="MobiDB-lite"/>
    </source>
</evidence>
<keyword evidence="2" id="KW-1133">Transmembrane helix</keyword>
<feature type="transmembrane region" description="Helical" evidence="2">
    <location>
        <begin position="207"/>
        <end position="235"/>
    </location>
</feature>
<feature type="region of interest" description="Disordered" evidence="1">
    <location>
        <begin position="125"/>
        <end position="152"/>
    </location>
</feature>
<feature type="transmembrane region" description="Helical" evidence="2">
    <location>
        <begin position="265"/>
        <end position="283"/>
    </location>
</feature>
<feature type="transmembrane region" description="Helical" evidence="2">
    <location>
        <begin position="167"/>
        <end position="187"/>
    </location>
</feature>
<keyword evidence="2" id="KW-0812">Transmembrane</keyword>
<reference evidence="3" key="1">
    <citation type="submission" date="2021-01" db="EMBL/GenBank/DDBJ databases">
        <authorList>
            <person name="Corre E."/>
            <person name="Pelletier E."/>
            <person name="Niang G."/>
            <person name="Scheremetjew M."/>
            <person name="Finn R."/>
            <person name="Kale V."/>
            <person name="Holt S."/>
            <person name="Cochrane G."/>
            <person name="Meng A."/>
            <person name="Brown T."/>
            <person name="Cohen L."/>
        </authorList>
    </citation>
    <scope>NUCLEOTIDE SEQUENCE</scope>
    <source>
        <strain evidence="3">GSO104</strain>
    </source>
</reference>
<evidence type="ECO:0000256" key="2">
    <source>
        <dbReference type="SAM" id="Phobius"/>
    </source>
</evidence>
<accession>A0A7S4W3C7</accession>
<gene>
    <name evidence="3" type="ORF">DBRI00130_LOCUS44400</name>
</gene>
<feature type="region of interest" description="Disordered" evidence="1">
    <location>
        <begin position="1"/>
        <end position="34"/>
    </location>
</feature>
<dbReference type="AlphaFoldDB" id="A0A7S4W3C7"/>
<proteinExistence type="predicted"/>
<evidence type="ECO:0000313" key="3">
    <source>
        <dbReference type="EMBL" id="CAE4669591.1"/>
    </source>
</evidence>
<organism evidence="3">
    <name type="scientific">Ditylum brightwellii</name>
    <dbReference type="NCBI Taxonomy" id="49249"/>
    <lineage>
        <taxon>Eukaryota</taxon>
        <taxon>Sar</taxon>
        <taxon>Stramenopiles</taxon>
        <taxon>Ochrophyta</taxon>
        <taxon>Bacillariophyta</taxon>
        <taxon>Mediophyceae</taxon>
        <taxon>Lithodesmiophycidae</taxon>
        <taxon>Lithodesmiales</taxon>
        <taxon>Lithodesmiaceae</taxon>
        <taxon>Ditylum</taxon>
    </lineage>
</organism>